<organism evidence="2 3">
    <name type="scientific">Cyclotella atomus</name>
    <dbReference type="NCBI Taxonomy" id="382360"/>
    <lineage>
        <taxon>Eukaryota</taxon>
        <taxon>Sar</taxon>
        <taxon>Stramenopiles</taxon>
        <taxon>Ochrophyta</taxon>
        <taxon>Bacillariophyta</taxon>
        <taxon>Coscinodiscophyceae</taxon>
        <taxon>Thalassiosirophycidae</taxon>
        <taxon>Stephanodiscales</taxon>
        <taxon>Stephanodiscaceae</taxon>
        <taxon>Cyclotella</taxon>
    </lineage>
</organism>
<feature type="chain" id="PRO_5044852171" evidence="1">
    <location>
        <begin position="19"/>
        <end position="471"/>
    </location>
</feature>
<name>A0ABD3NIM4_9STRA</name>
<dbReference type="AlphaFoldDB" id="A0ABD3NIM4"/>
<keyword evidence="1" id="KW-0732">Signal</keyword>
<gene>
    <name evidence="2" type="ORF">ACHAWO_008680</name>
</gene>
<proteinExistence type="predicted"/>
<feature type="signal peptide" evidence="1">
    <location>
        <begin position="1"/>
        <end position="18"/>
    </location>
</feature>
<dbReference type="Proteomes" id="UP001530400">
    <property type="component" value="Unassembled WGS sequence"/>
</dbReference>
<dbReference type="EMBL" id="JALLPJ020001254">
    <property type="protein sequence ID" value="KAL3772950.1"/>
    <property type="molecule type" value="Genomic_DNA"/>
</dbReference>
<sequence>MCSLTLMLRCIVISSVASLSYLDAFTWSDHYRSDPREITCTRIRNLPLITKPPAYSKSRITMLAAPDSKQLARQLYEENVMPIEDDDDFTHNINNRSNGYDQDNMSPLESEFKSLMTTFLTYTEQDIRSLTSTSCRYLDYATSDDGTVYNKGHNVRSKEIGIRYRALFEGVQSGAREPAVLKSFSVLFEDYLPIRLAGRRIYNYLGKVIEEIRLERQGEVNRTIEMCNLDRDVVEYARNVWDMLMDTSLFMEDSLNSNDSKQRPQDVGVLSLSQLIHLGVVTVLVDQKLVQDQSELQSLFESAIIADKEDNPSNAKHETREMTFVSFITMLHQCLKSNDIQEDKQETLQLKDLLKQLEQHILEQRNSSGNVEDTSTLLTKKAIHSGSDMSCKKRQRHSDRFDEYVSTFKIWEERFVGSQSHPSRRLDILRGCFSGARDAKVVAGLKIVYMDYAALRLAGDLIFKLVSKIAG</sequence>
<reference evidence="2 3" key="1">
    <citation type="submission" date="2024-10" db="EMBL/GenBank/DDBJ databases">
        <title>Updated reference genomes for cyclostephanoid diatoms.</title>
        <authorList>
            <person name="Roberts W.R."/>
            <person name="Alverson A.J."/>
        </authorList>
    </citation>
    <scope>NUCLEOTIDE SEQUENCE [LARGE SCALE GENOMIC DNA]</scope>
    <source>
        <strain evidence="2 3">AJA010-31</strain>
    </source>
</reference>
<accession>A0ABD3NIM4</accession>
<evidence type="ECO:0000313" key="3">
    <source>
        <dbReference type="Proteomes" id="UP001530400"/>
    </source>
</evidence>
<protein>
    <submittedName>
        <fullName evidence="2">Uncharacterized protein</fullName>
    </submittedName>
</protein>
<comment type="caution">
    <text evidence="2">The sequence shown here is derived from an EMBL/GenBank/DDBJ whole genome shotgun (WGS) entry which is preliminary data.</text>
</comment>
<evidence type="ECO:0000256" key="1">
    <source>
        <dbReference type="SAM" id="SignalP"/>
    </source>
</evidence>
<evidence type="ECO:0000313" key="2">
    <source>
        <dbReference type="EMBL" id="KAL3772950.1"/>
    </source>
</evidence>
<keyword evidence="3" id="KW-1185">Reference proteome</keyword>